<proteinExistence type="predicted"/>
<organism evidence="1 2">
    <name type="scientific">Candida parapsilosis</name>
    <name type="common">Yeast</name>
    <dbReference type="NCBI Taxonomy" id="5480"/>
    <lineage>
        <taxon>Eukaryota</taxon>
        <taxon>Fungi</taxon>
        <taxon>Dikarya</taxon>
        <taxon>Ascomycota</taxon>
        <taxon>Saccharomycotina</taxon>
        <taxon>Pichiomycetes</taxon>
        <taxon>Debaryomycetaceae</taxon>
        <taxon>Candida/Lodderomyces clade</taxon>
        <taxon>Candida</taxon>
    </lineage>
</organism>
<name>A0A8X7NEH4_CANPA</name>
<accession>A0A8X7NEH4</accession>
<dbReference type="Proteomes" id="UP000590412">
    <property type="component" value="Unassembled WGS sequence"/>
</dbReference>
<reference evidence="1" key="1">
    <citation type="submission" date="2020-03" db="EMBL/GenBank/DDBJ databases">
        <title>FDA dAtabase for Regulatory Grade micrObial Sequences (FDA-ARGOS): Supporting development and validation of Infectious Disease Dx tests.</title>
        <authorList>
            <person name="Campos J."/>
            <person name="Goldberg B."/>
            <person name="Tallon L."/>
            <person name="Sadzewicz L."/>
            <person name="Vavikolanu K."/>
            <person name="Mehta A."/>
            <person name="Aluvathingal J."/>
            <person name="Nadendla S."/>
            <person name="Nandy P."/>
            <person name="Geyer C."/>
            <person name="Yan Y."/>
            <person name="Sichtig H."/>
        </authorList>
    </citation>
    <scope>NUCLEOTIDE SEQUENCE [LARGE SCALE GENOMIC DNA]</scope>
    <source>
        <strain evidence="1">FDAARGOS_652</strain>
    </source>
</reference>
<protein>
    <submittedName>
        <fullName evidence="1">Uncharacterized protein</fullName>
    </submittedName>
</protein>
<dbReference type="EMBL" id="JABWAB010000013">
    <property type="protein sequence ID" value="KAF6042783.1"/>
    <property type="molecule type" value="Genomic_DNA"/>
</dbReference>
<evidence type="ECO:0000313" key="2">
    <source>
        <dbReference type="Proteomes" id="UP000590412"/>
    </source>
</evidence>
<dbReference type="AlphaFoldDB" id="A0A8X7NEH4"/>
<gene>
    <name evidence="1" type="ORF">FOB60_005537</name>
</gene>
<sequence length="324" mass="37480">MTTQRDTNASKSWVDILREKASDDTRQSDAPQYHKLTVTESLQFILQVLDQGTTLFNSRSITKLLVALEVLKSSPDYQVYSSYNELKTNTSLITVLLYSNYLLSHNVSSFYMDSLPSPISSRFKTFELSPLSKPEEFVTNPSDLLNESQKPEKMYLLQMHVLELIDHYLDLECQNLNNEISPMQTKLFISFFNLLLASLLSTRICCRDYNQIKKSCIEQQITAIFNKALNLQCDAVDTSRLWVCLVNYANDICYGDLRFINNFVKLFQDLLYKNRKVLKNELVHSGLQFFVDTFKPDHVWFEVVADAVADCTIESSEYKYLYSV</sequence>
<dbReference type="OrthoDB" id="4022079at2759"/>
<evidence type="ECO:0000313" key="1">
    <source>
        <dbReference type="EMBL" id="KAF6042783.1"/>
    </source>
</evidence>
<comment type="caution">
    <text evidence="1">The sequence shown here is derived from an EMBL/GenBank/DDBJ whole genome shotgun (WGS) entry which is preliminary data.</text>
</comment>